<feature type="transmembrane region" description="Helical" evidence="11">
    <location>
        <begin position="12"/>
        <end position="31"/>
    </location>
</feature>
<dbReference type="GO" id="GO:0008194">
    <property type="term" value="F:UDP-glycosyltransferase activity"/>
    <property type="evidence" value="ECO:0007669"/>
    <property type="project" value="TreeGrafter"/>
</dbReference>
<comment type="subcellular location">
    <subcellularLocation>
        <location evidence="1 11">Golgi apparatus membrane</location>
        <topology evidence="1 11">Single-pass type II membrane protein</topology>
    </subcellularLocation>
</comment>
<evidence type="ECO:0000256" key="7">
    <source>
        <dbReference type="ARBA" id="ARBA00022989"/>
    </source>
</evidence>
<evidence type="ECO:0000313" key="13">
    <source>
        <dbReference type="Proteomes" id="UP000507470"/>
    </source>
</evidence>
<evidence type="ECO:0000256" key="2">
    <source>
        <dbReference type="ARBA" id="ARBA00008661"/>
    </source>
</evidence>
<keyword evidence="13" id="KW-1185">Reference proteome</keyword>
<evidence type="ECO:0000256" key="5">
    <source>
        <dbReference type="ARBA" id="ARBA00022692"/>
    </source>
</evidence>
<keyword evidence="6 11" id="KW-0735">Signal-anchor</keyword>
<keyword evidence="10" id="KW-0325">Glycoprotein</keyword>
<evidence type="ECO:0000256" key="10">
    <source>
        <dbReference type="ARBA" id="ARBA00023180"/>
    </source>
</evidence>
<dbReference type="FunFam" id="3.90.550.50:FF:000001">
    <property type="entry name" value="Hexosyltransferase"/>
    <property type="match status" value="1"/>
</dbReference>
<evidence type="ECO:0000256" key="4">
    <source>
        <dbReference type="ARBA" id="ARBA00022679"/>
    </source>
</evidence>
<dbReference type="SUPFAM" id="SSF53448">
    <property type="entry name" value="Nucleotide-diphospho-sugar transferases"/>
    <property type="match status" value="1"/>
</dbReference>
<proteinExistence type="inferred from homology"/>
<keyword evidence="4 12" id="KW-0808">Transferase</keyword>
<dbReference type="GO" id="GO:0006493">
    <property type="term" value="P:protein O-linked glycosylation"/>
    <property type="evidence" value="ECO:0007669"/>
    <property type="project" value="TreeGrafter"/>
</dbReference>
<dbReference type="PANTHER" id="PTHR11214">
    <property type="entry name" value="BETA-1,3-N-ACETYLGLUCOSAMINYLTRANSFERASE"/>
    <property type="match status" value="1"/>
</dbReference>
<dbReference type="GO" id="GO:0000139">
    <property type="term" value="C:Golgi membrane"/>
    <property type="evidence" value="ECO:0007669"/>
    <property type="project" value="UniProtKB-SubCell"/>
</dbReference>
<evidence type="ECO:0000256" key="9">
    <source>
        <dbReference type="ARBA" id="ARBA00023136"/>
    </source>
</evidence>
<evidence type="ECO:0000256" key="11">
    <source>
        <dbReference type="RuleBase" id="RU363063"/>
    </source>
</evidence>
<name>A0A6J8ARH7_MYTCO</name>
<comment type="similarity">
    <text evidence="2 11">Belongs to the glycosyltransferase 31 family.</text>
</comment>
<reference evidence="12 13" key="1">
    <citation type="submission" date="2020-06" db="EMBL/GenBank/DDBJ databases">
        <authorList>
            <person name="Li R."/>
            <person name="Bekaert M."/>
        </authorList>
    </citation>
    <scope>NUCLEOTIDE SEQUENCE [LARGE SCALE GENOMIC DNA]</scope>
    <source>
        <strain evidence="13">wild</strain>
    </source>
</reference>
<dbReference type="EMBL" id="CACVKT020001854">
    <property type="protein sequence ID" value="CAC5372586.1"/>
    <property type="molecule type" value="Genomic_DNA"/>
</dbReference>
<evidence type="ECO:0000313" key="12">
    <source>
        <dbReference type="EMBL" id="CAC5372586.1"/>
    </source>
</evidence>
<dbReference type="InterPro" id="IPR029044">
    <property type="entry name" value="Nucleotide-diphossugar_trans"/>
</dbReference>
<keyword evidence="8 11" id="KW-0333">Golgi apparatus</keyword>
<keyword evidence="7 11" id="KW-1133">Transmembrane helix</keyword>
<dbReference type="OrthoDB" id="2139606at2759"/>
<sequence length="339" mass="38737">MRYSTVCACKWLIKFIAAIIVIVITFCIGLHSETSTDHNATLVATTPTLTPEEELQIYIKNLSSWQGQNDSATVNSHPYQYLIVPTKICKLNGAVSDPFLLIVVKSYVSNIGHREAIRATWGKDLPPSVRLVFILGYLDFMKSYIAIESRRYKDIIQEDFFDVYRNNTVKTIMGFNWAVTNCKESQYTFFVDDDYIVNIPKLLTYIKSHQKKNKGVGLYAGYMWEKAYPKRSHVSKWYVPYEDYPCKFWPKYVGGGSMMISMDVASAMKEAFPFIKPIFIDDVYIGIVAATLGVKVQMEGKFSPDYKPDKIGLLYSTHGVESSSALMHDWEMVKSKIKK</sequence>
<dbReference type="InterPro" id="IPR002659">
    <property type="entry name" value="Glyco_trans_31"/>
</dbReference>
<evidence type="ECO:0000256" key="6">
    <source>
        <dbReference type="ARBA" id="ARBA00022968"/>
    </source>
</evidence>
<dbReference type="Gene3D" id="3.90.550.50">
    <property type="match status" value="1"/>
</dbReference>
<dbReference type="GO" id="GO:0016758">
    <property type="term" value="F:hexosyltransferase activity"/>
    <property type="evidence" value="ECO:0007669"/>
    <property type="project" value="InterPro"/>
</dbReference>
<dbReference type="EC" id="2.4.1.-" evidence="11"/>
<evidence type="ECO:0000256" key="8">
    <source>
        <dbReference type="ARBA" id="ARBA00023034"/>
    </source>
</evidence>
<keyword evidence="9 11" id="KW-0472">Membrane</keyword>
<keyword evidence="3 11" id="KW-0328">Glycosyltransferase</keyword>
<keyword evidence="5 11" id="KW-0812">Transmembrane</keyword>
<accession>A0A6J8ARH7</accession>
<dbReference type="AlphaFoldDB" id="A0A6J8ARH7"/>
<evidence type="ECO:0000256" key="1">
    <source>
        <dbReference type="ARBA" id="ARBA00004323"/>
    </source>
</evidence>
<organism evidence="12 13">
    <name type="scientific">Mytilus coruscus</name>
    <name type="common">Sea mussel</name>
    <dbReference type="NCBI Taxonomy" id="42192"/>
    <lineage>
        <taxon>Eukaryota</taxon>
        <taxon>Metazoa</taxon>
        <taxon>Spiralia</taxon>
        <taxon>Lophotrochozoa</taxon>
        <taxon>Mollusca</taxon>
        <taxon>Bivalvia</taxon>
        <taxon>Autobranchia</taxon>
        <taxon>Pteriomorphia</taxon>
        <taxon>Mytilida</taxon>
        <taxon>Mytiloidea</taxon>
        <taxon>Mytilidae</taxon>
        <taxon>Mytilinae</taxon>
        <taxon>Mytilus</taxon>
    </lineage>
</organism>
<dbReference type="PANTHER" id="PTHR11214:SF349">
    <property type="entry name" value="BETA-1,3-GALACTOSYLTRANSFERASE BRN"/>
    <property type="match status" value="1"/>
</dbReference>
<evidence type="ECO:0000256" key="3">
    <source>
        <dbReference type="ARBA" id="ARBA00022676"/>
    </source>
</evidence>
<gene>
    <name evidence="12" type="ORF">MCOR_10637</name>
</gene>
<protein>
    <recommendedName>
        <fullName evidence="11">Hexosyltransferase</fullName>
        <ecNumber evidence="11">2.4.1.-</ecNumber>
    </recommendedName>
</protein>
<dbReference type="Pfam" id="PF01762">
    <property type="entry name" value="Galactosyl_T"/>
    <property type="match status" value="1"/>
</dbReference>
<dbReference type="Proteomes" id="UP000507470">
    <property type="component" value="Unassembled WGS sequence"/>
</dbReference>